<gene>
    <name evidence="4" type="ORF">DD237_000888</name>
    <name evidence="3" type="ORF">DD238_001920</name>
</gene>
<feature type="region of interest" description="Disordered" evidence="1">
    <location>
        <begin position="373"/>
        <end position="426"/>
    </location>
</feature>
<dbReference type="EMBL" id="QLLG01000037">
    <property type="protein sequence ID" value="RMX69098.1"/>
    <property type="molecule type" value="Genomic_DNA"/>
</dbReference>
<feature type="compositionally biased region" description="Polar residues" evidence="1">
    <location>
        <begin position="190"/>
        <end position="214"/>
    </location>
</feature>
<evidence type="ECO:0000256" key="1">
    <source>
        <dbReference type="SAM" id="MobiDB-lite"/>
    </source>
</evidence>
<feature type="region of interest" description="Disordered" evidence="1">
    <location>
        <begin position="478"/>
        <end position="508"/>
    </location>
</feature>
<dbReference type="AlphaFoldDB" id="A0A3M6VQF4"/>
<feature type="region of interest" description="Disordered" evidence="1">
    <location>
        <begin position="304"/>
        <end position="328"/>
    </location>
</feature>
<dbReference type="VEuPathDB" id="FungiDB:DD237_000888"/>
<evidence type="ECO:0000313" key="3">
    <source>
        <dbReference type="EMBL" id="RMX69098.1"/>
    </source>
</evidence>
<keyword evidence="2" id="KW-1133">Transmembrane helix</keyword>
<evidence type="ECO:0000313" key="5">
    <source>
        <dbReference type="Proteomes" id="UP000282087"/>
    </source>
</evidence>
<sequence length="508" mass="53020">MKSVADVSTDDLVNSLLQSVTTDTTTNGPNSITKPIESTASSSSSSGSLQSPNPSTLPDTSALSPVTSAPSSSPAPVTPPAAKDVTPDKVIGSTSTDKDGNGTLLSIGITMGVLFFVIAALFCLRLQRKRPQKKRTSVSTPPLGVASMTVPVHRGFKNEQDLGMPEMSIELSPGELGLSKGFDMSYVSSTRTSGASNQQFDNSNASSTDSSVFNTRGGLSPTTFSNRKMNSYSYHYRESEENGNPNVNPQLATSTMFHLTGLIGNGHASGRGNHANSLRIPAGRKLSAPDEYAELATATNAHAEMEMSSHIQSPKQDAGFTQSTTSQDDMDISMGPDDNRSFLAPLLTHAVPAPTRAIPAPTRAIPAPTRAIPAPTRAIPAPTRSKPMAARASEESMGPDSPAKLSTLLRSSDDDPNAMSTASFLSESSISSVSTRDSFATSAHGSAYVSSIPLLQQSSKTDISGYADLSSDRASMGSLNTNTNMARPGSLIALNPEKAKGSSSEIAI</sequence>
<feature type="compositionally biased region" description="Low complexity" evidence="1">
    <location>
        <begin position="35"/>
        <end position="75"/>
    </location>
</feature>
<protein>
    <submittedName>
        <fullName evidence="3">Uncharacterized protein</fullName>
    </submittedName>
</protein>
<dbReference type="Proteomes" id="UP000286097">
    <property type="component" value="Unassembled WGS sequence"/>
</dbReference>
<accession>A0A3M6VQF4</accession>
<name>A0A3M6VQF4_9STRA</name>
<comment type="caution">
    <text evidence="3">The sequence shown here is derived from an EMBL/GenBank/DDBJ whole genome shotgun (WGS) entry which is preliminary data.</text>
</comment>
<keyword evidence="2" id="KW-0812">Transmembrane</keyword>
<feature type="region of interest" description="Disordered" evidence="1">
    <location>
        <begin position="19"/>
        <end position="97"/>
    </location>
</feature>
<feature type="compositionally biased region" description="Low complexity" evidence="1">
    <location>
        <begin position="373"/>
        <end position="384"/>
    </location>
</feature>
<dbReference type="EMBL" id="QKXF01000022">
    <property type="protein sequence ID" value="RQM18735.1"/>
    <property type="molecule type" value="Genomic_DNA"/>
</dbReference>
<proteinExistence type="predicted"/>
<reference evidence="5 6" key="1">
    <citation type="submission" date="2018-06" db="EMBL/GenBank/DDBJ databases">
        <title>Comparative genomics of downy mildews reveals potential adaptations to biotrophy.</title>
        <authorList>
            <person name="Fletcher K."/>
            <person name="Klosterman S.J."/>
            <person name="Derevnina L."/>
            <person name="Martin F."/>
            <person name="Koike S."/>
            <person name="Reyes Chin-Wo S."/>
            <person name="Mou B."/>
            <person name="Michelmore R."/>
        </authorList>
    </citation>
    <scope>NUCLEOTIDE SEQUENCE [LARGE SCALE GENOMIC DNA]</scope>
    <source>
        <strain evidence="4 6">R13</strain>
        <strain evidence="3 5">R14</strain>
    </source>
</reference>
<evidence type="ECO:0000256" key="2">
    <source>
        <dbReference type="SAM" id="Phobius"/>
    </source>
</evidence>
<feature type="compositionally biased region" description="Polar residues" evidence="1">
    <location>
        <begin position="309"/>
        <end position="327"/>
    </location>
</feature>
<dbReference type="STRING" id="542832.A0A3M6VQF4"/>
<dbReference type="Proteomes" id="UP000282087">
    <property type="component" value="Unassembled WGS sequence"/>
</dbReference>
<organism evidence="3 5">
    <name type="scientific">Peronospora effusa</name>
    <dbReference type="NCBI Taxonomy" id="542832"/>
    <lineage>
        <taxon>Eukaryota</taxon>
        <taxon>Sar</taxon>
        <taxon>Stramenopiles</taxon>
        <taxon>Oomycota</taxon>
        <taxon>Peronosporomycetes</taxon>
        <taxon>Peronosporales</taxon>
        <taxon>Peronosporaceae</taxon>
        <taxon>Peronospora</taxon>
    </lineage>
</organism>
<feature type="region of interest" description="Disordered" evidence="1">
    <location>
        <begin position="190"/>
        <end position="224"/>
    </location>
</feature>
<evidence type="ECO:0000313" key="6">
    <source>
        <dbReference type="Proteomes" id="UP000286097"/>
    </source>
</evidence>
<feature type="compositionally biased region" description="Polar residues" evidence="1">
    <location>
        <begin position="19"/>
        <end position="33"/>
    </location>
</feature>
<evidence type="ECO:0000313" key="4">
    <source>
        <dbReference type="EMBL" id="RQM18735.1"/>
    </source>
</evidence>
<keyword evidence="5" id="KW-1185">Reference proteome</keyword>
<feature type="transmembrane region" description="Helical" evidence="2">
    <location>
        <begin position="104"/>
        <end position="124"/>
    </location>
</feature>
<keyword evidence="2" id="KW-0472">Membrane</keyword>